<organism evidence="3">
    <name type="scientific">Percolomonas cosmopolitus</name>
    <dbReference type="NCBI Taxonomy" id="63605"/>
    <lineage>
        <taxon>Eukaryota</taxon>
        <taxon>Discoba</taxon>
        <taxon>Heterolobosea</taxon>
        <taxon>Tetramitia</taxon>
        <taxon>Eutetramitia</taxon>
        <taxon>Percolomonadidae</taxon>
        <taxon>Percolomonas</taxon>
    </lineage>
</organism>
<keyword evidence="1" id="KW-0175">Coiled coil</keyword>
<feature type="region of interest" description="Disordered" evidence="2">
    <location>
        <begin position="467"/>
        <end position="501"/>
    </location>
</feature>
<feature type="compositionally biased region" description="Basic and acidic residues" evidence="2">
    <location>
        <begin position="467"/>
        <end position="477"/>
    </location>
</feature>
<dbReference type="AlphaFoldDB" id="A0A7S1PGC1"/>
<dbReference type="EMBL" id="HBGD01006774">
    <property type="protein sequence ID" value="CAD9082409.1"/>
    <property type="molecule type" value="Transcribed_RNA"/>
</dbReference>
<feature type="coiled-coil region" evidence="1">
    <location>
        <begin position="633"/>
        <end position="660"/>
    </location>
</feature>
<name>A0A7S1PGC1_9EUKA</name>
<sequence length="688" mass="78775">MKPKKRSKKWNDRFFASSLLDESTSSFHQRILPHASKKSRQKRQASTRPLSAPSSKKSSRLIFKSTVKKISEAKYGGGSRVLKRGGGPAMGRNHAKPTLDRKRNQFAIATLERSNRVRQERALKSSMRLFEEVDNDMRAQSRQPVLSQVGSHPHSRFTLHNLPQHHHQSILISAKRITIYQFEQLKEKIISLWSDLKFSHIDREMLSLFFYSIRYAPILEDHHRNLLRFKDRTLDVLKLIQVRESKLERLTALVERAYRSDTLQDGQFLPPFTDSREMRLHVAALVGELRAASLEIVDAIHRWRTECLTHPKPYIWNATNYLLKIESDFTFFLRSPLAAFIPDLCLSAKMIDAQRDSREMDSGDYKDSNSSSAAADMSKVQIISRSYPSLPPLEWIQLEAKRRDKILELQPVIAHLRQARDMILNEHKISEDMIQRHSRENQEKNFAPSLASELNPIVLRELKKFEERGQGAAKGEESEQDEEENEEIEDNSYDEDEGEHNSLIDIDSTLDALDREVSKINSSVELDSFAGAESRDDEMSTATHHISRLQSFEDSYHNGTLNLSNHLTQDDDVAGSDTASRHSSTPFGNFFSSRPASSLGFGRSPSARSSNGRVQQRVPRPKSSFTFQMPPSHDEAVRLIEDAIEAKREYNRRRSEKMNRERLSAASVSQAFKLLMGKNGSSNRILPL</sequence>
<evidence type="ECO:0000256" key="1">
    <source>
        <dbReference type="SAM" id="Coils"/>
    </source>
</evidence>
<proteinExistence type="predicted"/>
<evidence type="ECO:0000313" key="3">
    <source>
        <dbReference type="EMBL" id="CAD9082409.1"/>
    </source>
</evidence>
<protein>
    <submittedName>
        <fullName evidence="3">Uncharacterized protein</fullName>
    </submittedName>
</protein>
<feature type="compositionally biased region" description="Basic residues" evidence="2">
    <location>
        <begin position="35"/>
        <end position="45"/>
    </location>
</feature>
<gene>
    <name evidence="3" type="ORF">PCOS0759_LOCUS5649</name>
</gene>
<reference evidence="3" key="1">
    <citation type="submission" date="2021-01" db="EMBL/GenBank/DDBJ databases">
        <authorList>
            <person name="Corre E."/>
            <person name="Pelletier E."/>
            <person name="Niang G."/>
            <person name="Scheremetjew M."/>
            <person name="Finn R."/>
            <person name="Kale V."/>
            <person name="Holt S."/>
            <person name="Cochrane G."/>
            <person name="Meng A."/>
            <person name="Brown T."/>
            <person name="Cohen L."/>
        </authorList>
    </citation>
    <scope>NUCLEOTIDE SEQUENCE</scope>
    <source>
        <strain evidence="3">WS</strain>
    </source>
</reference>
<feature type="compositionally biased region" description="Polar residues" evidence="2">
    <location>
        <begin position="46"/>
        <end position="56"/>
    </location>
</feature>
<feature type="compositionally biased region" description="Polar residues" evidence="2">
    <location>
        <begin position="577"/>
        <end position="596"/>
    </location>
</feature>
<feature type="region of interest" description="Disordered" evidence="2">
    <location>
        <begin position="26"/>
        <end position="61"/>
    </location>
</feature>
<feature type="region of interest" description="Disordered" evidence="2">
    <location>
        <begin position="567"/>
        <end position="632"/>
    </location>
</feature>
<accession>A0A7S1PGC1</accession>
<feature type="compositionally biased region" description="Acidic residues" evidence="2">
    <location>
        <begin position="478"/>
        <end position="498"/>
    </location>
</feature>
<evidence type="ECO:0000256" key="2">
    <source>
        <dbReference type="SAM" id="MobiDB-lite"/>
    </source>
</evidence>